<accession>A0AAW1UW75</accession>
<evidence type="ECO:0000256" key="9">
    <source>
        <dbReference type="SAM" id="SignalP"/>
    </source>
</evidence>
<proteinExistence type="inferred from homology"/>
<keyword evidence="6" id="KW-0325">Glycoprotein</keyword>
<keyword evidence="2 9" id="KW-0732">Signal</keyword>
<name>A0AAW1UW75_9CUCU</name>
<evidence type="ECO:0000313" key="11">
    <source>
        <dbReference type="EMBL" id="KAK9887093.1"/>
    </source>
</evidence>
<dbReference type="Proteomes" id="UP001431783">
    <property type="component" value="Unassembled WGS sequence"/>
</dbReference>
<dbReference type="SUPFAM" id="SSF53474">
    <property type="entry name" value="alpha/beta-Hydrolases"/>
    <property type="match status" value="1"/>
</dbReference>
<keyword evidence="12" id="KW-1185">Reference proteome</keyword>
<gene>
    <name evidence="11" type="ORF">WA026_020037</name>
</gene>
<dbReference type="FunFam" id="3.40.50.1820:FF:000057">
    <property type="entry name" value="Lipase"/>
    <property type="match status" value="1"/>
</dbReference>
<dbReference type="PIRSF" id="PIRSF000862">
    <property type="entry name" value="Steryl_ester_lip"/>
    <property type="match status" value="1"/>
</dbReference>
<evidence type="ECO:0000256" key="4">
    <source>
        <dbReference type="ARBA" id="ARBA00022963"/>
    </source>
</evidence>
<evidence type="ECO:0000256" key="1">
    <source>
        <dbReference type="ARBA" id="ARBA00010701"/>
    </source>
</evidence>
<keyword evidence="5" id="KW-0443">Lipid metabolism</keyword>
<comment type="caution">
    <text evidence="11">The sequence shown here is derived from an EMBL/GenBank/DDBJ whole genome shotgun (WGS) entry which is preliminary data.</text>
</comment>
<dbReference type="GO" id="GO:0016788">
    <property type="term" value="F:hydrolase activity, acting on ester bonds"/>
    <property type="evidence" value="ECO:0007669"/>
    <property type="project" value="InterPro"/>
</dbReference>
<feature type="signal peptide" evidence="9">
    <location>
        <begin position="1"/>
        <end position="20"/>
    </location>
</feature>
<dbReference type="GO" id="GO:0016042">
    <property type="term" value="P:lipid catabolic process"/>
    <property type="evidence" value="ECO:0007669"/>
    <property type="project" value="UniProtKB-KW"/>
</dbReference>
<feature type="chain" id="PRO_5043968438" description="Lipase" evidence="9">
    <location>
        <begin position="21"/>
        <end position="399"/>
    </location>
</feature>
<evidence type="ECO:0000256" key="3">
    <source>
        <dbReference type="ARBA" id="ARBA00022801"/>
    </source>
</evidence>
<feature type="domain" description="Partial AB-hydrolase lipase" evidence="10">
    <location>
        <begin position="34"/>
        <end position="91"/>
    </location>
</feature>
<reference evidence="11 12" key="1">
    <citation type="submission" date="2023-03" db="EMBL/GenBank/DDBJ databases">
        <title>Genome insight into feeding habits of ladybird beetles.</title>
        <authorList>
            <person name="Li H.-S."/>
            <person name="Huang Y.-H."/>
            <person name="Pang H."/>
        </authorList>
    </citation>
    <scope>NUCLEOTIDE SEQUENCE [LARGE SCALE GENOMIC DNA]</scope>
    <source>
        <strain evidence="11">SYSU_2023b</strain>
        <tissue evidence="11">Whole body</tissue>
    </source>
</reference>
<dbReference type="PANTHER" id="PTHR11005">
    <property type="entry name" value="LYSOSOMAL ACID LIPASE-RELATED"/>
    <property type="match status" value="1"/>
</dbReference>
<keyword evidence="3 7" id="KW-0378">Hydrolase</keyword>
<evidence type="ECO:0000256" key="8">
    <source>
        <dbReference type="PIRSR" id="PIRSR000862-1"/>
    </source>
</evidence>
<evidence type="ECO:0000256" key="2">
    <source>
        <dbReference type="ARBA" id="ARBA00022729"/>
    </source>
</evidence>
<organism evidence="11 12">
    <name type="scientific">Henosepilachna vigintioctopunctata</name>
    <dbReference type="NCBI Taxonomy" id="420089"/>
    <lineage>
        <taxon>Eukaryota</taxon>
        <taxon>Metazoa</taxon>
        <taxon>Ecdysozoa</taxon>
        <taxon>Arthropoda</taxon>
        <taxon>Hexapoda</taxon>
        <taxon>Insecta</taxon>
        <taxon>Pterygota</taxon>
        <taxon>Neoptera</taxon>
        <taxon>Endopterygota</taxon>
        <taxon>Coleoptera</taxon>
        <taxon>Polyphaga</taxon>
        <taxon>Cucujiformia</taxon>
        <taxon>Coccinelloidea</taxon>
        <taxon>Coccinellidae</taxon>
        <taxon>Epilachninae</taxon>
        <taxon>Epilachnini</taxon>
        <taxon>Henosepilachna</taxon>
    </lineage>
</organism>
<dbReference type="InterPro" id="IPR025483">
    <property type="entry name" value="Lipase_euk"/>
</dbReference>
<feature type="active site" description="Charge relay system" evidence="8">
    <location>
        <position position="373"/>
    </location>
</feature>
<dbReference type="InterPro" id="IPR029058">
    <property type="entry name" value="AB_hydrolase_fold"/>
</dbReference>
<sequence>MKSDIRIYLAVCLSFTSLLGQGTYDINDVNLSTPELIMKYGYPVEIHEITTEDGYILTMYRIPHGKGGSGVNKKPYLLMHGMFGQAENFIVAGIHDGSLAYMLADNDFDVWLGNTRGNQHGRRHVTLNPKQRAFWNFSFHEMGMYDLPAKIDYILNVTNQDKLFYTGHSQGGTIFYIMSSLKPEYQQKIALASLLAPGGFENHFTNPMLTPLASRHKELTQLAATLNIFELPPRGIRLSELLMAACGNALFRDLCIIVYHISTGGDPSEFNKEIFPLLLNFLPSASTKQVLHYGQLVASGHFRPWDYGTTKKNIEFYGEALPPDYPIRNITVPVAMYYSLGDNLAFAKDIENICDAMQNCVRKFLIPNKRWTHMDFVTSTNLKKQCNEPLLKFAQKYNL</sequence>
<feature type="active site" description="Nucleophile" evidence="8">
    <location>
        <position position="169"/>
    </location>
</feature>
<comment type="similarity">
    <text evidence="1 7">Belongs to the AB hydrolase superfamily. Lipase family.</text>
</comment>
<dbReference type="Gene3D" id="3.40.50.1820">
    <property type="entry name" value="alpha/beta hydrolase"/>
    <property type="match status" value="1"/>
</dbReference>
<feature type="active site" description="Charge relay system" evidence="8">
    <location>
        <position position="342"/>
    </location>
</feature>
<evidence type="ECO:0000256" key="6">
    <source>
        <dbReference type="ARBA" id="ARBA00023180"/>
    </source>
</evidence>
<dbReference type="InterPro" id="IPR006693">
    <property type="entry name" value="AB_hydrolase_lipase"/>
</dbReference>
<evidence type="ECO:0000256" key="7">
    <source>
        <dbReference type="PIRNR" id="PIRNR000862"/>
    </source>
</evidence>
<dbReference type="EMBL" id="JARQZJ010000104">
    <property type="protein sequence ID" value="KAK9887093.1"/>
    <property type="molecule type" value="Genomic_DNA"/>
</dbReference>
<evidence type="ECO:0000256" key="5">
    <source>
        <dbReference type="ARBA" id="ARBA00023098"/>
    </source>
</evidence>
<evidence type="ECO:0000313" key="12">
    <source>
        <dbReference type="Proteomes" id="UP001431783"/>
    </source>
</evidence>
<dbReference type="Pfam" id="PF04083">
    <property type="entry name" value="Abhydro_lipase"/>
    <property type="match status" value="1"/>
</dbReference>
<dbReference type="AlphaFoldDB" id="A0AAW1UW75"/>
<evidence type="ECO:0000259" key="10">
    <source>
        <dbReference type="Pfam" id="PF04083"/>
    </source>
</evidence>
<protein>
    <recommendedName>
        <fullName evidence="7">Lipase</fullName>
    </recommendedName>
</protein>
<keyword evidence="4 7" id="KW-0442">Lipid degradation</keyword>